<accession>A0A330L3G3</accession>
<reference evidence="2" key="1">
    <citation type="submission" date="2018-04" db="EMBL/GenBank/DDBJ databases">
        <authorList>
            <person name="Lucker S."/>
            <person name="Sakoula D."/>
        </authorList>
    </citation>
    <scope>NUCLEOTIDE SEQUENCE [LARGE SCALE GENOMIC DNA]</scope>
</reference>
<dbReference type="EMBL" id="OUNR01000001">
    <property type="protein sequence ID" value="SPP63729.1"/>
    <property type="molecule type" value="Genomic_DNA"/>
</dbReference>
<sequence>MFRSEVPRIWNCPSSAPKRDWKRTPGANCNTSLRFIARDSVICFSSMRMLLPGRLASSFLTDSTFSIRWPSTWIGAISSTGGSSPPTTDSCAWDSDHPNPTLIVLTTLSVTTSRQNFSQPHPVAMIPCSLQERC</sequence>
<proteinExistence type="predicted"/>
<dbReference type="InParanoid" id="A0A330L3G3"/>
<organism evidence="1 2">
    <name type="scientific">Nitrospira lenta</name>
    <dbReference type="NCBI Taxonomy" id="1436998"/>
    <lineage>
        <taxon>Bacteria</taxon>
        <taxon>Pseudomonadati</taxon>
        <taxon>Nitrospirota</taxon>
        <taxon>Nitrospiria</taxon>
        <taxon>Nitrospirales</taxon>
        <taxon>Nitrospiraceae</taxon>
        <taxon>Nitrospira</taxon>
    </lineage>
</organism>
<keyword evidence="2" id="KW-1185">Reference proteome</keyword>
<dbReference type="Proteomes" id="UP000248168">
    <property type="component" value="Unassembled WGS sequence"/>
</dbReference>
<gene>
    <name evidence="1" type="ORF">NITLEN_10815</name>
</gene>
<protein>
    <submittedName>
        <fullName evidence="1">Uncharacterized protein</fullName>
    </submittedName>
</protein>
<dbReference type="AlphaFoldDB" id="A0A330L3G3"/>
<name>A0A330L3G3_9BACT</name>
<evidence type="ECO:0000313" key="1">
    <source>
        <dbReference type="EMBL" id="SPP63729.1"/>
    </source>
</evidence>
<evidence type="ECO:0000313" key="2">
    <source>
        <dbReference type="Proteomes" id="UP000248168"/>
    </source>
</evidence>